<feature type="transmembrane region" description="Helical" evidence="1">
    <location>
        <begin position="38"/>
        <end position="64"/>
    </location>
</feature>
<reference evidence="3" key="1">
    <citation type="submission" date="2022-09" db="EMBL/GenBank/DDBJ databases">
        <title>Culturomic study of gut microbiota in children with autism spectrum disorder.</title>
        <authorList>
            <person name="Efimov B.A."/>
            <person name="Chaplin A.V."/>
            <person name="Sokolova S.R."/>
            <person name="Pikina A.P."/>
            <person name="Korzhanova M."/>
            <person name="Belova V."/>
            <person name="Korostin D."/>
        </authorList>
    </citation>
    <scope>NUCLEOTIDE SEQUENCE</scope>
    <source>
        <strain evidence="3">ASD5510</strain>
    </source>
</reference>
<gene>
    <name evidence="3" type="ORF">OBO34_05670</name>
</gene>
<dbReference type="AlphaFoldDB" id="A0A9J6QL22"/>
<dbReference type="Proteomes" id="UP001065549">
    <property type="component" value="Unassembled WGS sequence"/>
</dbReference>
<name>A0A9J6QL22_9FIRM</name>
<evidence type="ECO:0000313" key="4">
    <source>
        <dbReference type="Proteomes" id="UP001065549"/>
    </source>
</evidence>
<protein>
    <submittedName>
        <fullName evidence="3">DUF4234 domain-containing protein</fullName>
    </submittedName>
</protein>
<feature type="transmembrane region" description="Helical" evidence="1">
    <location>
        <begin position="6"/>
        <end position="26"/>
    </location>
</feature>
<feature type="transmembrane region" description="Helical" evidence="1">
    <location>
        <begin position="87"/>
        <end position="105"/>
    </location>
</feature>
<dbReference type="RefSeq" id="WP_148395089.1">
    <property type="nucleotide sequence ID" value="NZ_JAJAGH010000006.1"/>
</dbReference>
<sequence length="116" mass="13188">MNRNIALSIVLSIVTCGIYSIYWFVVLTDEVNREKPEYAADMSGIACFLLSLITCNIYGIYWAFKMGEKLDTIKSERGIVTGHDSNVLYLILELFGFNIIVLALSQNEMNKIHPIY</sequence>
<accession>A0A9J6QL22</accession>
<keyword evidence="1" id="KW-0472">Membrane</keyword>
<evidence type="ECO:0000256" key="1">
    <source>
        <dbReference type="SAM" id="Phobius"/>
    </source>
</evidence>
<keyword evidence="4" id="KW-1185">Reference proteome</keyword>
<keyword evidence="1" id="KW-0812">Transmembrane</keyword>
<comment type="caution">
    <text evidence="3">The sequence shown here is derived from an EMBL/GenBank/DDBJ whole genome shotgun (WGS) entry which is preliminary data.</text>
</comment>
<evidence type="ECO:0000259" key="2">
    <source>
        <dbReference type="Pfam" id="PF14018"/>
    </source>
</evidence>
<organism evidence="3 4">
    <name type="scientific">Hominibacterium faecale</name>
    <dbReference type="NCBI Taxonomy" id="2839743"/>
    <lineage>
        <taxon>Bacteria</taxon>
        <taxon>Bacillati</taxon>
        <taxon>Bacillota</taxon>
        <taxon>Clostridia</taxon>
        <taxon>Peptostreptococcales</taxon>
        <taxon>Anaerovoracaceae</taxon>
        <taxon>Hominibacterium</taxon>
    </lineage>
</organism>
<dbReference type="EMBL" id="JAOSHN010000002">
    <property type="protein sequence ID" value="MCU7377841.1"/>
    <property type="molecule type" value="Genomic_DNA"/>
</dbReference>
<evidence type="ECO:0000313" key="3">
    <source>
        <dbReference type="EMBL" id="MCU7377841.1"/>
    </source>
</evidence>
<keyword evidence="1" id="KW-1133">Transmembrane helix</keyword>
<dbReference type="Pfam" id="PF14018">
    <property type="entry name" value="DUF4234"/>
    <property type="match status" value="1"/>
</dbReference>
<feature type="domain" description="DUF4234" evidence="2">
    <location>
        <begin position="3"/>
        <end position="71"/>
    </location>
</feature>
<proteinExistence type="predicted"/>
<dbReference type="InterPro" id="IPR025328">
    <property type="entry name" value="DUF4234"/>
</dbReference>